<dbReference type="InterPro" id="IPR000917">
    <property type="entry name" value="Sulfatase_N"/>
</dbReference>
<gene>
    <name evidence="2" type="ORF">LEA_20568</name>
</gene>
<feature type="non-terminal residue" evidence="2">
    <location>
        <position position="1"/>
    </location>
</feature>
<evidence type="ECO:0000313" key="2">
    <source>
        <dbReference type="EMBL" id="EKC44609.1"/>
    </source>
</evidence>
<dbReference type="AlphaFoldDB" id="K1RM75"/>
<organism evidence="2">
    <name type="scientific">human gut metagenome</name>
    <dbReference type="NCBI Taxonomy" id="408170"/>
    <lineage>
        <taxon>unclassified sequences</taxon>
        <taxon>metagenomes</taxon>
        <taxon>organismal metagenomes</taxon>
    </lineage>
</organism>
<sequence length="219" mass="24885">PEDQPRFVFLVSIQSHGDYDMNPPEEDIVHAATDYGEYDSIMDEYLSNIYMTDRAFGELTEYLTEQYEKTGRKVIVAMAGDHAPSFVDHVADHTFTDENNLQILERSTPYLIWANYPLENAGQTSATDEYNRMDMCMLAPTLVENAGLPLTPYYQYLLALKQVAPVVTAANDYMDADGVTHTYGENAELDAWVHGYFYLEYNNIGAKATSQQNLFQVEK</sequence>
<accession>K1RM75</accession>
<feature type="domain" description="Sulfatase N-terminal" evidence="1">
    <location>
        <begin position="3"/>
        <end position="124"/>
    </location>
</feature>
<dbReference type="Gene3D" id="3.40.720.10">
    <property type="entry name" value="Alkaline Phosphatase, subunit A"/>
    <property type="match status" value="1"/>
</dbReference>
<dbReference type="SUPFAM" id="SSF53649">
    <property type="entry name" value="Alkaline phosphatase-like"/>
    <property type="match status" value="1"/>
</dbReference>
<dbReference type="EMBL" id="AJWY01014136">
    <property type="protein sequence ID" value="EKC44609.1"/>
    <property type="molecule type" value="Genomic_DNA"/>
</dbReference>
<protein>
    <submittedName>
        <fullName evidence="2">Arylsulfatase</fullName>
    </submittedName>
</protein>
<name>K1RM75_9ZZZZ</name>
<evidence type="ECO:0000259" key="1">
    <source>
        <dbReference type="Pfam" id="PF00884"/>
    </source>
</evidence>
<dbReference type="Pfam" id="PF00884">
    <property type="entry name" value="Sulfatase"/>
    <property type="match status" value="1"/>
</dbReference>
<proteinExistence type="predicted"/>
<comment type="caution">
    <text evidence="2">The sequence shown here is derived from an EMBL/GenBank/DDBJ whole genome shotgun (WGS) entry which is preliminary data.</text>
</comment>
<dbReference type="InterPro" id="IPR017850">
    <property type="entry name" value="Alkaline_phosphatase_core_sf"/>
</dbReference>
<reference evidence="2" key="1">
    <citation type="journal article" date="2013" name="Environ. Microbiol.">
        <title>Microbiota from the distal guts of lean and obese adolescents exhibit partial functional redundancy besides clear differences in community structure.</title>
        <authorList>
            <person name="Ferrer M."/>
            <person name="Ruiz A."/>
            <person name="Lanza F."/>
            <person name="Haange S.B."/>
            <person name="Oberbach A."/>
            <person name="Till H."/>
            <person name="Bargiela R."/>
            <person name="Campoy C."/>
            <person name="Segura M.T."/>
            <person name="Richter M."/>
            <person name="von Bergen M."/>
            <person name="Seifert J."/>
            <person name="Suarez A."/>
        </authorList>
    </citation>
    <scope>NUCLEOTIDE SEQUENCE</scope>
</reference>